<keyword evidence="9" id="KW-0449">Lipoprotein</keyword>
<dbReference type="Proteomes" id="UP000683000">
    <property type="component" value="Unassembled WGS sequence"/>
</dbReference>
<evidence type="ECO:0000256" key="8">
    <source>
        <dbReference type="ARBA" id="ARBA00023285"/>
    </source>
</evidence>
<feature type="domain" description="NodB homology" evidence="17">
    <location>
        <begin position="145"/>
        <end position="333"/>
    </location>
</feature>
<feature type="compositionally biased region" description="Low complexity" evidence="14">
    <location>
        <begin position="393"/>
        <end position="404"/>
    </location>
</feature>
<name>A0A8I2YSJ9_9AGAM</name>
<keyword evidence="19" id="KW-1185">Reference proteome</keyword>
<evidence type="ECO:0000256" key="12">
    <source>
        <dbReference type="ARBA" id="ARBA00024056"/>
    </source>
</evidence>
<feature type="transmembrane region" description="Helical" evidence="15">
    <location>
        <begin position="413"/>
        <end position="435"/>
    </location>
</feature>
<dbReference type="GO" id="GO:0000272">
    <property type="term" value="P:polysaccharide catabolic process"/>
    <property type="evidence" value="ECO:0007669"/>
    <property type="project" value="UniProtKB-KW"/>
</dbReference>
<evidence type="ECO:0000256" key="16">
    <source>
        <dbReference type="SAM" id="SignalP"/>
    </source>
</evidence>
<protein>
    <recommendedName>
        <fullName evidence="12">chitin deacetylase</fullName>
        <ecNumber evidence="12">3.5.1.41</ecNumber>
    </recommendedName>
</protein>
<dbReference type="GO" id="GO:0098552">
    <property type="term" value="C:side of membrane"/>
    <property type="evidence" value="ECO:0007669"/>
    <property type="project" value="UniProtKB-KW"/>
</dbReference>
<dbReference type="GO" id="GO:0004099">
    <property type="term" value="F:chitin deacetylase activity"/>
    <property type="evidence" value="ECO:0007669"/>
    <property type="project" value="UniProtKB-EC"/>
</dbReference>
<evidence type="ECO:0000256" key="3">
    <source>
        <dbReference type="ARBA" id="ARBA00022475"/>
    </source>
</evidence>
<evidence type="ECO:0000256" key="1">
    <source>
        <dbReference type="ARBA" id="ARBA00001941"/>
    </source>
</evidence>
<dbReference type="PANTHER" id="PTHR10587">
    <property type="entry name" value="GLYCOSYL TRANSFERASE-RELATED"/>
    <property type="match status" value="1"/>
</dbReference>
<dbReference type="GO" id="GO:0071555">
    <property type="term" value="P:cell wall organization"/>
    <property type="evidence" value="ECO:0007669"/>
    <property type="project" value="UniProtKB-KW"/>
</dbReference>
<keyword evidence="4" id="KW-0336">GPI-anchor</keyword>
<evidence type="ECO:0000256" key="5">
    <source>
        <dbReference type="ARBA" id="ARBA00023024"/>
    </source>
</evidence>
<accession>A0A8I2YSJ9</accession>
<dbReference type="InterPro" id="IPR050248">
    <property type="entry name" value="Polysacc_deacetylase_ArnD"/>
</dbReference>
<feature type="chain" id="PRO_5034662076" description="chitin deacetylase" evidence="16">
    <location>
        <begin position="19"/>
        <end position="436"/>
    </location>
</feature>
<reference evidence="18" key="1">
    <citation type="submission" date="2021-03" db="EMBL/GenBank/DDBJ databases">
        <title>Evolutionary innovations through gain and loss of genes in the ectomycorrhizal Boletales.</title>
        <authorList>
            <person name="Wu G."/>
            <person name="Miyauchi S."/>
            <person name="Morin E."/>
            <person name="Yang Z.-L."/>
            <person name="Xu J."/>
            <person name="Martin F.M."/>
        </authorList>
    </citation>
    <scope>NUCLEOTIDE SEQUENCE</scope>
    <source>
        <strain evidence="18">BR01</strain>
    </source>
</reference>
<dbReference type="SUPFAM" id="SSF88713">
    <property type="entry name" value="Glycoside hydrolase/deacetylase"/>
    <property type="match status" value="1"/>
</dbReference>
<dbReference type="EC" id="3.5.1.41" evidence="12"/>
<feature type="signal peptide" evidence="16">
    <location>
        <begin position="1"/>
        <end position="18"/>
    </location>
</feature>
<dbReference type="InterPro" id="IPR011330">
    <property type="entry name" value="Glyco_hydro/deAcase_b/a-brl"/>
</dbReference>
<keyword evidence="15" id="KW-1133">Transmembrane helix</keyword>
<keyword evidence="16" id="KW-0732">Signal</keyword>
<dbReference type="InterPro" id="IPR002509">
    <property type="entry name" value="NODB_dom"/>
</dbReference>
<evidence type="ECO:0000259" key="17">
    <source>
        <dbReference type="PROSITE" id="PS51677"/>
    </source>
</evidence>
<keyword evidence="8" id="KW-0170">Cobalt</keyword>
<evidence type="ECO:0000256" key="7">
    <source>
        <dbReference type="ARBA" id="ARBA00023277"/>
    </source>
</evidence>
<keyword evidence="10" id="KW-0961">Cell wall biogenesis/degradation</keyword>
<evidence type="ECO:0000256" key="13">
    <source>
        <dbReference type="ARBA" id="ARBA00048494"/>
    </source>
</evidence>
<dbReference type="AlphaFoldDB" id="A0A8I2YSJ9"/>
<sequence>MPVRFISAFLLAATVARASINPASHAHTDDRRLPSRWYHEEGHPVHSLFRRAGSNDGVTYAAIGTPEWSAGFPTDLTLATSTPQAWIDALSRAVTAGKIPDIPMSTSSNLDNPTYPTGFDPYSANVCSSTYKCVSPGDVWDAPPGVLALSFDDGPLPASSTLYDFLVKNNERATHFFIGQNILLHPQEFQTAINNQDDLAVHTWTHPFMTSKSNEEVVAELGWSMWIVHNSTGGRIPRFWRPPYGDSDMRVRAIAKEVFGLTTVIWNQDTDDWTLDQNPPGTTLEKIGTQMQTWLTGPKTTGLVILEHELSDLSVQSFMAAYPLMVANGWKRVSLAQMDGLGAYLNALDAASPVTPAQVGDPNIKPPPANTTILHKAMPTSAPHAAGPVTQTSSSHSASGSPHANQKSGAEHFGAASLVLSGITTFIAAVAGSVLL</sequence>
<evidence type="ECO:0000256" key="14">
    <source>
        <dbReference type="SAM" id="MobiDB-lite"/>
    </source>
</evidence>
<dbReference type="EMBL" id="JAGFBS010000006">
    <property type="protein sequence ID" value="KAG6378549.1"/>
    <property type="molecule type" value="Genomic_DNA"/>
</dbReference>
<comment type="subcellular location">
    <subcellularLocation>
        <location evidence="2">Cell membrane</location>
        <topology evidence="2">Lipid-anchor</topology>
        <topology evidence="2">GPI-anchor</topology>
    </subcellularLocation>
</comment>
<organism evidence="18 19">
    <name type="scientific">Boletus reticuloceps</name>
    <dbReference type="NCBI Taxonomy" id="495285"/>
    <lineage>
        <taxon>Eukaryota</taxon>
        <taxon>Fungi</taxon>
        <taxon>Dikarya</taxon>
        <taxon>Basidiomycota</taxon>
        <taxon>Agaricomycotina</taxon>
        <taxon>Agaricomycetes</taxon>
        <taxon>Agaricomycetidae</taxon>
        <taxon>Boletales</taxon>
        <taxon>Boletineae</taxon>
        <taxon>Boletaceae</taxon>
        <taxon>Boletoideae</taxon>
        <taxon>Boletus</taxon>
    </lineage>
</organism>
<feature type="region of interest" description="Disordered" evidence="14">
    <location>
        <begin position="380"/>
        <end position="408"/>
    </location>
</feature>
<keyword evidence="3" id="KW-1003">Cell membrane</keyword>
<keyword evidence="4" id="KW-0325">Glycoprotein</keyword>
<proteinExistence type="predicted"/>
<evidence type="ECO:0000313" key="19">
    <source>
        <dbReference type="Proteomes" id="UP000683000"/>
    </source>
</evidence>
<comment type="cofactor">
    <cofactor evidence="1">
        <name>Co(2+)</name>
        <dbReference type="ChEBI" id="CHEBI:48828"/>
    </cofactor>
</comment>
<evidence type="ECO:0000313" key="18">
    <source>
        <dbReference type="EMBL" id="KAG6378549.1"/>
    </source>
</evidence>
<comment type="caution">
    <text evidence="18">The sequence shown here is derived from an EMBL/GenBank/DDBJ whole genome shotgun (WGS) entry which is preliminary data.</text>
</comment>
<dbReference type="OrthoDB" id="407355at2759"/>
<keyword evidence="5" id="KW-0146">Chitin degradation</keyword>
<keyword evidence="6 15" id="KW-0472">Membrane</keyword>
<keyword evidence="7" id="KW-0119">Carbohydrate metabolism</keyword>
<comment type="catalytic activity">
    <reaction evidence="13">
        <text>[(1-&gt;4)-N-acetyl-beta-D-glucosaminyl](n) + n H2O = chitosan + n acetate</text>
        <dbReference type="Rhea" id="RHEA:10464"/>
        <dbReference type="Rhea" id="RHEA-COMP:9593"/>
        <dbReference type="Rhea" id="RHEA-COMP:9597"/>
        <dbReference type="ChEBI" id="CHEBI:15377"/>
        <dbReference type="ChEBI" id="CHEBI:17029"/>
        <dbReference type="ChEBI" id="CHEBI:30089"/>
        <dbReference type="ChEBI" id="CHEBI:57704"/>
        <dbReference type="EC" id="3.5.1.41"/>
    </reaction>
    <physiologicalReaction direction="left-to-right" evidence="13">
        <dbReference type="Rhea" id="RHEA:10465"/>
    </physiologicalReaction>
</comment>
<evidence type="ECO:0000256" key="2">
    <source>
        <dbReference type="ARBA" id="ARBA00004609"/>
    </source>
</evidence>
<evidence type="ECO:0000256" key="4">
    <source>
        <dbReference type="ARBA" id="ARBA00022622"/>
    </source>
</evidence>
<keyword evidence="11" id="KW-0624">Polysaccharide degradation</keyword>
<dbReference type="GO" id="GO:0005886">
    <property type="term" value="C:plasma membrane"/>
    <property type="evidence" value="ECO:0007669"/>
    <property type="project" value="UniProtKB-SubCell"/>
</dbReference>
<evidence type="ECO:0000256" key="9">
    <source>
        <dbReference type="ARBA" id="ARBA00023288"/>
    </source>
</evidence>
<dbReference type="GO" id="GO:0009272">
    <property type="term" value="P:fungal-type cell wall biogenesis"/>
    <property type="evidence" value="ECO:0007669"/>
    <property type="project" value="UniProtKB-ARBA"/>
</dbReference>
<evidence type="ECO:0000256" key="10">
    <source>
        <dbReference type="ARBA" id="ARBA00023316"/>
    </source>
</evidence>
<gene>
    <name evidence="18" type="ORF">JVT61DRAFT_12814</name>
</gene>
<dbReference type="Gene3D" id="3.20.20.370">
    <property type="entry name" value="Glycoside hydrolase/deacetylase"/>
    <property type="match status" value="1"/>
</dbReference>
<dbReference type="PROSITE" id="PS51677">
    <property type="entry name" value="NODB"/>
    <property type="match status" value="1"/>
</dbReference>
<dbReference type="GO" id="GO:0006032">
    <property type="term" value="P:chitin catabolic process"/>
    <property type="evidence" value="ECO:0007669"/>
    <property type="project" value="UniProtKB-KW"/>
</dbReference>
<dbReference type="PANTHER" id="PTHR10587:SF135">
    <property type="entry name" value="CHITIN DEACETYLASE 3"/>
    <property type="match status" value="1"/>
</dbReference>
<dbReference type="Pfam" id="PF01522">
    <property type="entry name" value="Polysacc_deac_1"/>
    <property type="match status" value="1"/>
</dbReference>
<evidence type="ECO:0000256" key="15">
    <source>
        <dbReference type="SAM" id="Phobius"/>
    </source>
</evidence>
<evidence type="ECO:0000256" key="6">
    <source>
        <dbReference type="ARBA" id="ARBA00023136"/>
    </source>
</evidence>
<evidence type="ECO:0000256" key="11">
    <source>
        <dbReference type="ARBA" id="ARBA00023326"/>
    </source>
</evidence>
<keyword evidence="15" id="KW-0812">Transmembrane</keyword>